<sequence length="146" mass="16227">MKHRSIAVITAHVTSSKGRTTASPVLTTPSTVFFIPSAVPSTPNTAEVDAKHCGSCRDTKHETLDTKHSSRGTKPSILNIKQCTIDTSTLRATVTPCTGHTIRKHISHFTRHIFRNTKHHILQARHSTRYTKDNTSNINHSALNRR</sequence>
<evidence type="ECO:0000313" key="1">
    <source>
        <dbReference type="EMBL" id="GFN81171.1"/>
    </source>
</evidence>
<protein>
    <submittedName>
        <fullName evidence="1">Uncharacterized protein</fullName>
    </submittedName>
</protein>
<dbReference type="EMBL" id="BLXT01000886">
    <property type="protein sequence ID" value="GFN81171.1"/>
    <property type="molecule type" value="Genomic_DNA"/>
</dbReference>
<evidence type="ECO:0000313" key="2">
    <source>
        <dbReference type="Proteomes" id="UP000735302"/>
    </source>
</evidence>
<keyword evidence="2" id="KW-1185">Reference proteome</keyword>
<accession>A0AAV3YG32</accession>
<dbReference type="Proteomes" id="UP000735302">
    <property type="component" value="Unassembled WGS sequence"/>
</dbReference>
<organism evidence="1 2">
    <name type="scientific">Plakobranchus ocellatus</name>
    <dbReference type="NCBI Taxonomy" id="259542"/>
    <lineage>
        <taxon>Eukaryota</taxon>
        <taxon>Metazoa</taxon>
        <taxon>Spiralia</taxon>
        <taxon>Lophotrochozoa</taxon>
        <taxon>Mollusca</taxon>
        <taxon>Gastropoda</taxon>
        <taxon>Heterobranchia</taxon>
        <taxon>Euthyneura</taxon>
        <taxon>Panpulmonata</taxon>
        <taxon>Sacoglossa</taxon>
        <taxon>Placobranchoidea</taxon>
        <taxon>Plakobranchidae</taxon>
        <taxon>Plakobranchus</taxon>
    </lineage>
</organism>
<comment type="caution">
    <text evidence="1">The sequence shown here is derived from an EMBL/GenBank/DDBJ whole genome shotgun (WGS) entry which is preliminary data.</text>
</comment>
<reference evidence="1 2" key="1">
    <citation type="journal article" date="2021" name="Elife">
        <title>Chloroplast acquisition without the gene transfer in kleptoplastic sea slugs, Plakobranchus ocellatus.</title>
        <authorList>
            <person name="Maeda T."/>
            <person name="Takahashi S."/>
            <person name="Yoshida T."/>
            <person name="Shimamura S."/>
            <person name="Takaki Y."/>
            <person name="Nagai Y."/>
            <person name="Toyoda A."/>
            <person name="Suzuki Y."/>
            <person name="Arimoto A."/>
            <person name="Ishii H."/>
            <person name="Satoh N."/>
            <person name="Nishiyama T."/>
            <person name="Hasebe M."/>
            <person name="Maruyama T."/>
            <person name="Minagawa J."/>
            <person name="Obokata J."/>
            <person name="Shigenobu S."/>
        </authorList>
    </citation>
    <scope>NUCLEOTIDE SEQUENCE [LARGE SCALE GENOMIC DNA]</scope>
</reference>
<gene>
    <name evidence="1" type="ORF">PoB_000767700</name>
</gene>
<dbReference type="AlphaFoldDB" id="A0AAV3YG32"/>
<proteinExistence type="predicted"/>
<name>A0AAV3YG32_9GAST</name>